<dbReference type="KEGG" id="tta:Theth_1452"/>
<dbReference type="PATRIC" id="fig|688269.3.peg.1502"/>
<dbReference type="OrthoDB" id="47789at2"/>
<sequence length="169" mass="19611">MRKLFFIVLVCAISTLFAYRFETNLFTFKSLTYKITTPEETFYAGVEIKGSKDNYEVMYWTKFTAKGEQISLAEIMIPHWWTFMATSFAYAGILEMANLESPVPLSYGNMKVVAEGEEKVGQYKGKKYTFYVNDIPQISWVIKKDIPLALKTVLVNDKIVIELEDFQFR</sequence>
<dbReference type="HOGENOM" id="CLU_1577189_0_0_0"/>
<organism evidence="1 2">
    <name type="scientific">Pseudothermotoga thermarum DSM 5069</name>
    <dbReference type="NCBI Taxonomy" id="688269"/>
    <lineage>
        <taxon>Bacteria</taxon>
        <taxon>Thermotogati</taxon>
        <taxon>Thermotogota</taxon>
        <taxon>Thermotogae</taxon>
        <taxon>Thermotogales</taxon>
        <taxon>Thermotogaceae</taxon>
        <taxon>Pseudothermotoga</taxon>
    </lineage>
</organism>
<gene>
    <name evidence="1" type="ORF">Theth_1452</name>
</gene>
<dbReference type="RefSeq" id="WP_013932723.1">
    <property type="nucleotide sequence ID" value="NC_015707.1"/>
</dbReference>
<keyword evidence="2" id="KW-1185">Reference proteome</keyword>
<proteinExistence type="predicted"/>
<reference evidence="1 2" key="1">
    <citation type="submission" date="2010-11" db="EMBL/GenBank/DDBJ databases">
        <title>The complete genome of Thermotoga thermarum DSM 5069.</title>
        <authorList>
            <consortium name="US DOE Joint Genome Institute (JGI-PGF)"/>
            <person name="Lucas S."/>
            <person name="Copeland A."/>
            <person name="Lapidus A."/>
            <person name="Bruce D."/>
            <person name="Goodwin L."/>
            <person name="Pitluck S."/>
            <person name="Kyrpides N."/>
            <person name="Mavromatis K."/>
            <person name="Ivanova N."/>
            <person name="Zeytun A."/>
            <person name="Brettin T."/>
            <person name="Detter J.C."/>
            <person name="Tapia R."/>
            <person name="Han C."/>
            <person name="Land M."/>
            <person name="Hauser L."/>
            <person name="Markowitz V."/>
            <person name="Cheng J.-F."/>
            <person name="Hugenholtz P."/>
            <person name="Woyke T."/>
            <person name="Wu D."/>
            <person name="Spring S."/>
            <person name="Schroeder M."/>
            <person name="Brambilla E."/>
            <person name="Klenk H.-P."/>
            <person name="Eisen J.A."/>
        </authorList>
    </citation>
    <scope>NUCLEOTIDE SEQUENCE [LARGE SCALE GENOMIC DNA]</scope>
    <source>
        <strain evidence="1 2">DSM 5069</strain>
    </source>
</reference>
<dbReference type="AlphaFoldDB" id="F7YUU9"/>
<dbReference type="STRING" id="688269.Theth_1452"/>
<evidence type="ECO:0000313" key="2">
    <source>
        <dbReference type="Proteomes" id="UP000006804"/>
    </source>
</evidence>
<accession>F7YUU9</accession>
<dbReference type="Proteomes" id="UP000006804">
    <property type="component" value="Chromosome"/>
</dbReference>
<protein>
    <submittedName>
        <fullName evidence="1">Uncharacterized protein</fullName>
    </submittedName>
</protein>
<name>F7YUU9_9THEM</name>
<dbReference type="EMBL" id="CP002351">
    <property type="protein sequence ID" value="AEH51509.1"/>
    <property type="molecule type" value="Genomic_DNA"/>
</dbReference>
<evidence type="ECO:0000313" key="1">
    <source>
        <dbReference type="EMBL" id="AEH51509.1"/>
    </source>
</evidence>